<keyword evidence="2" id="KW-0479">Metal-binding</keyword>
<dbReference type="AlphaFoldDB" id="A0A1M7Y4W5"/>
<feature type="domain" description="Radical SAM core" evidence="5">
    <location>
        <begin position="52"/>
        <end position="260"/>
    </location>
</feature>
<evidence type="ECO:0000313" key="6">
    <source>
        <dbReference type="EMBL" id="SHO47422.1"/>
    </source>
</evidence>
<dbReference type="SMART" id="SM00729">
    <property type="entry name" value="Elp3"/>
    <property type="match status" value="1"/>
</dbReference>
<dbReference type="NCBIfam" id="TIGR04085">
    <property type="entry name" value="rSAM_more_4Fe4S"/>
    <property type="match status" value="1"/>
</dbReference>
<name>A0A1M7Y4W5_9FIRM</name>
<dbReference type="PANTHER" id="PTHR11228:SF7">
    <property type="entry name" value="PQQA PEPTIDE CYCLASE"/>
    <property type="match status" value="1"/>
</dbReference>
<evidence type="ECO:0000259" key="5">
    <source>
        <dbReference type="PROSITE" id="PS51918"/>
    </source>
</evidence>
<proteinExistence type="predicted"/>
<dbReference type="EMBL" id="FRFD01000004">
    <property type="protein sequence ID" value="SHO47422.1"/>
    <property type="molecule type" value="Genomic_DNA"/>
</dbReference>
<dbReference type="SFLD" id="SFLDS00029">
    <property type="entry name" value="Radical_SAM"/>
    <property type="match status" value="1"/>
</dbReference>
<keyword evidence="1" id="KW-0949">S-adenosyl-L-methionine</keyword>
<dbReference type="Proteomes" id="UP000184612">
    <property type="component" value="Unassembled WGS sequence"/>
</dbReference>
<organism evidence="6 7">
    <name type="scientific">Anaerocolumna xylanovorans DSM 12503</name>
    <dbReference type="NCBI Taxonomy" id="1121345"/>
    <lineage>
        <taxon>Bacteria</taxon>
        <taxon>Bacillati</taxon>
        <taxon>Bacillota</taxon>
        <taxon>Clostridia</taxon>
        <taxon>Lachnospirales</taxon>
        <taxon>Lachnospiraceae</taxon>
        <taxon>Anaerocolumna</taxon>
    </lineage>
</organism>
<dbReference type="CDD" id="cd01335">
    <property type="entry name" value="Radical_SAM"/>
    <property type="match status" value="1"/>
</dbReference>
<keyword evidence="3" id="KW-0408">Iron</keyword>
<dbReference type="PANTHER" id="PTHR11228">
    <property type="entry name" value="RADICAL SAM DOMAIN PROTEIN"/>
    <property type="match status" value="1"/>
</dbReference>
<dbReference type="RefSeq" id="WP_073588243.1">
    <property type="nucleotide sequence ID" value="NZ_FRFD01000004.1"/>
</dbReference>
<evidence type="ECO:0000256" key="2">
    <source>
        <dbReference type="ARBA" id="ARBA00022723"/>
    </source>
</evidence>
<dbReference type="GO" id="GO:0046872">
    <property type="term" value="F:metal ion binding"/>
    <property type="evidence" value="ECO:0007669"/>
    <property type="project" value="UniProtKB-KW"/>
</dbReference>
<dbReference type="SUPFAM" id="SSF102114">
    <property type="entry name" value="Radical SAM enzymes"/>
    <property type="match status" value="1"/>
</dbReference>
<dbReference type="Gene3D" id="3.20.20.70">
    <property type="entry name" value="Aldolase class I"/>
    <property type="match status" value="1"/>
</dbReference>
<reference evidence="6 7" key="1">
    <citation type="submission" date="2016-12" db="EMBL/GenBank/DDBJ databases">
        <authorList>
            <person name="Song W.-J."/>
            <person name="Kurnit D.M."/>
        </authorList>
    </citation>
    <scope>NUCLEOTIDE SEQUENCE [LARGE SCALE GENOMIC DNA]</scope>
    <source>
        <strain evidence="6 7">DSM 12503</strain>
    </source>
</reference>
<keyword evidence="4" id="KW-0411">Iron-sulfur</keyword>
<dbReference type="PROSITE" id="PS51918">
    <property type="entry name" value="RADICAL_SAM"/>
    <property type="match status" value="1"/>
</dbReference>
<dbReference type="STRING" id="1121345.SAMN02745217_01530"/>
<dbReference type="SFLD" id="SFLDG01067">
    <property type="entry name" value="SPASM/twitch_domain_containing"/>
    <property type="match status" value="1"/>
</dbReference>
<dbReference type="GO" id="GO:0051536">
    <property type="term" value="F:iron-sulfur cluster binding"/>
    <property type="evidence" value="ECO:0007669"/>
    <property type="project" value="UniProtKB-KW"/>
</dbReference>
<sequence length="385" mass="44898">MEFEYKNKLIQLNDFTRDYKVINKENRHLLKQSINTIEINDINSYIEYAKKINSFNNVYYNITKRCNLKCSYCYSEHNESYVSLDQNKIILNKLGELNTKTITLIGGEPFCHPYFYDLLESIKKKESISEICIVTNGTLIDNKRIEAFKDKRIFMQISLDGINEETNALTRGIGTFEKVANNFAILKENKIKFKIMKVITRENIDFSQEFYSYYKKHGIETGFFMVKQVPENLKPTNEQIVSLLDYIYINEDKNIDRVFDIVKFADNMMFDKNGFPITHCGAGINALSVNPNGDTFPCVKKSQHDDLITNIFNEEAIEKIKINRLHILEKELVMQKEFCNNCTIKFFCGGGCRAEESNKIPCEYNCTYFKLALEYFCKKVCEGIV</sequence>
<evidence type="ECO:0000256" key="3">
    <source>
        <dbReference type="ARBA" id="ARBA00023004"/>
    </source>
</evidence>
<gene>
    <name evidence="6" type="ORF">SAMN02745217_01530</name>
</gene>
<dbReference type="Pfam" id="PF04055">
    <property type="entry name" value="Radical_SAM"/>
    <property type="match status" value="1"/>
</dbReference>
<dbReference type="InterPro" id="IPR007197">
    <property type="entry name" value="rSAM"/>
</dbReference>
<dbReference type="InterPro" id="IPR023885">
    <property type="entry name" value="4Fe4S-binding_SPASM_dom"/>
</dbReference>
<evidence type="ECO:0000256" key="4">
    <source>
        <dbReference type="ARBA" id="ARBA00023014"/>
    </source>
</evidence>
<evidence type="ECO:0000313" key="7">
    <source>
        <dbReference type="Proteomes" id="UP000184612"/>
    </source>
</evidence>
<dbReference type="InterPro" id="IPR013785">
    <property type="entry name" value="Aldolase_TIM"/>
</dbReference>
<dbReference type="InterPro" id="IPR006638">
    <property type="entry name" value="Elp3/MiaA/NifB-like_rSAM"/>
</dbReference>
<dbReference type="InterPro" id="IPR058240">
    <property type="entry name" value="rSAM_sf"/>
</dbReference>
<protein>
    <submittedName>
        <fullName evidence="6">Radical SAM additional 4Fe4S-binding SPASM domain-containing protein</fullName>
    </submittedName>
</protein>
<dbReference type="OrthoDB" id="9810775at2"/>
<dbReference type="GO" id="GO:0003824">
    <property type="term" value="F:catalytic activity"/>
    <property type="evidence" value="ECO:0007669"/>
    <property type="project" value="InterPro"/>
</dbReference>
<keyword evidence="7" id="KW-1185">Reference proteome</keyword>
<dbReference type="InterPro" id="IPR050377">
    <property type="entry name" value="Radical_SAM_PqqE_MftC-like"/>
</dbReference>
<dbReference type="SFLD" id="SFLDG01386">
    <property type="entry name" value="main_SPASM_domain-containing"/>
    <property type="match status" value="1"/>
</dbReference>
<evidence type="ECO:0000256" key="1">
    <source>
        <dbReference type="ARBA" id="ARBA00022691"/>
    </source>
</evidence>
<accession>A0A1M7Y4W5</accession>